<evidence type="ECO:0000313" key="8">
    <source>
        <dbReference type="Proteomes" id="UP001146351"/>
    </source>
</evidence>
<dbReference type="SUPFAM" id="SSF144083">
    <property type="entry name" value="Magnesium transport protein CorA, transmembrane region"/>
    <property type="match status" value="1"/>
</dbReference>
<dbReference type="Proteomes" id="UP001146351">
    <property type="component" value="Unassembled WGS sequence"/>
</dbReference>
<dbReference type="GO" id="GO:0046873">
    <property type="term" value="F:metal ion transmembrane transporter activity"/>
    <property type="evidence" value="ECO:0007669"/>
    <property type="project" value="InterPro"/>
</dbReference>
<feature type="transmembrane region" description="Helical" evidence="5">
    <location>
        <begin position="399"/>
        <end position="419"/>
    </location>
</feature>
<comment type="caution">
    <text evidence="7">The sequence shown here is derived from an EMBL/GenBank/DDBJ whole genome shotgun (WGS) entry which is preliminary data.</text>
</comment>
<dbReference type="InterPro" id="IPR058257">
    <property type="entry name" value="CorA-like_dom"/>
</dbReference>
<evidence type="ECO:0000256" key="3">
    <source>
        <dbReference type="ARBA" id="ARBA00022989"/>
    </source>
</evidence>
<comment type="subcellular location">
    <subcellularLocation>
        <location evidence="1">Membrane</location>
        <topology evidence="1">Multi-pass membrane protein</topology>
    </subcellularLocation>
</comment>
<sequence>MPFSFLKTANETEEDLVVQNTAERYLSKDSLQALLERLFPTQKDFNIRNRSEQWVFTAPREVTEAELRYCTDQQGCVRILETRHVASTPSELSFCDQQINSLEALIQHIDSADNSLYACRLISICQPNSWRPLQTDQAMLDLIVEKHNISPSLWDIASCFYPRGLDLEGAFCVPYTESRAGSRIEISYTIRYPEYKLKGKEWVIRQTGIYHQYDTATHQSVWLLFNPNDQSQVQARAEESLRESQLEVEADPLWIHRLLFATYLPGWRHYLLSLESQLLPIKGLVETAFINETLRAGYDNLLALNTLQNRFLQIPTILASATEAIDGLGGTLPEISPGSAVSQELKNFRRQCATYSRNASHQQHRAEVTSRLLADTLSFREQVMTREQNKNIFQLNKSGVFLTSLGLIYLPSSFVSTFFGMNFFDLDQVNNRIVGTSMIWIFVVSSIILTAVTFLFYYGLLYRDGSFSRNLVPKVQIPQDWTFQTLKRQLTFTGGTETELEESRSQ</sequence>
<organism evidence="7 8">
    <name type="scientific">Penicillium capsulatum</name>
    <dbReference type="NCBI Taxonomy" id="69766"/>
    <lineage>
        <taxon>Eukaryota</taxon>
        <taxon>Fungi</taxon>
        <taxon>Dikarya</taxon>
        <taxon>Ascomycota</taxon>
        <taxon>Pezizomycotina</taxon>
        <taxon>Eurotiomycetes</taxon>
        <taxon>Eurotiomycetidae</taxon>
        <taxon>Eurotiales</taxon>
        <taxon>Aspergillaceae</taxon>
        <taxon>Penicillium</taxon>
    </lineage>
</organism>
<accession>A0A9W9HQ29</accession>
<dbReference type="InterPro" id="IPR002523">
    <property type="entry name" value="MgTranspt_CorA/ZnTranspt_ZntB"/>
</dbReference>
<keyword evidence="3 5" id="KW-1133">Transmembrane helix</keyword>
<evidence type="ECO:0000256" key="5">
    <source>
        <dbReference type="SAM" id="Phobius"/>
    </source>
</evidence>
<evidence type="ECO:0000313" key="7">
    <source>
        <dbReference type="EMBL" id="KAJ5155266.1"/>
    </source>
</evidence>
<feature type="transmembrane region" description="Helical" evidence="5">
    <location>
        <begin position="439"/>
        <end position="460"/>
    </location>
</feature>
<evidence type="ECO:0000259" key="6">
    <source>
        <dbReference type="Pfam" id="PF26616"/>
    </source>
</evidence>
<dbReference type="EMBL" id="JAPQKO010000006">
    <property type="protein sequence ID" value="KAJ5155266.1"/>
    <property type="molecule type" value="Genomic_DNA"/>
</dbReference>
<dbReference type="Pfam" id="PF01544">
    <property type="entry name" value="CorA"/>
    <property type="match status" value="1"/>
</dbReference>
<reference evidence="7" key="2">
    <citation type="journal article" date="2023" name="IMA Fungus">
        <title>Comparative genomic study of the Penicillium genus elucidates a diverse pangenome and 15 lateral gene transfer events.</title>
        <authorList>
            <person name="Petersen C."/>
            <person name="Sorensen T."/>
            <person name="Nielsen M.R."/>
            <person name="Sondergaard T.E."/>
            <person name="Sorensen J.L."/>
            <person name="Fitzpatrick D.A."/>
            <person name="Frisvad J.C."/>
            <person name="Nielsen K.L."/>
        </authorList>
    </citation>
    <scope>NUCLEOTIDE SEQUENCE</scope>
    <source>
        <strain evidence="7">IBT 21917</strain>
    </source>
</reference>
<dbReference type="OrthoDB" id="5396681at2759"/>
<proteinExistence type="predicted"/>
<dbReference type="Pfam" id="PF26616">
    <property type="entry name" value="CorA-like"/>
    <property type="match status" value="1"/>
</dbReference>
<reference evidence="7" key="1">
    <citation type="submission" date="2022-11" db="EMBL/GenBank/DDBJ databases">
        <authorList>
            <person name="Petersen C."/>
        </authorList>
    </citation>
    <scope>NUCLEOTIDE SEQUENCE</scope>
    <source>
        <strain evidence="7">IBT 21917</strain>
    </source>
</reference>
<feature type="domain" description="CorA-like transporter" evidence="6">
    <location>
        <begin position="179"/>
        <end position="278"/>
    </location>
</feature>
<keyword evidence="8" id="KW-1185">Reference proteome</keyword>
<evidence type="ECO:0000256" key="1">
    <source>
        <dbReference type="ARBA" id="ARBA00004141"/>
    </source>
</evidence>
<gene>
    <name evidence="7" type="ORF">N7492_008069</name>
</gene>
<evidence type="ECO:0000256" key="2">
    <source>
        <dbReference type="ARBA" id="ARBA00022692"/>
    </source>
</evidence>
<evidence type="ECO:0000256" key="4">
    <source>
        <dbReference type="ARBA" id="ARBA00023136"/>
    </source>
</evidence>
<dbReference type="Gene3D" id="1.20.58.340">
    <property type="entry name" value="Magnesium transport protein CorA, transmembrane region"/>
    <property type="match status" value="1"/>
</dbReference>
<dbReference type="GO" id="GO:0016020">
    <property type="term" value="C:membrane"/>
    <property type="evidence" value="ECO:0007669"/>
    <property type="project" value="UniProtKB-SubCell"/>
</dbReference>
<keyword evidence="4 5" id="KW-0472">Membrane</keyword>
<dbReference type="AlphaFoldDB" id="A0A9W9HQ29"/>
<dbReference type="InterPro" id="IPR045863">
    <property type="entry name" value="CorA_TM1_TM2"/>
</dbReference>
<protein>
    <recommendedName>
        <fullName evidence="6">CorA-like transporter domain-containing protein</fullName>
    </recommendedName>
</protein>
<name>A0A9W9HQ29_9EURO</name>
<keyword evidence="2 5" id="KW-0812">Transmembrane</keyword>